<evidence type="ECO:0000256" key="1">
    <source>
        <dbReference type="ARBA" id="ARBA00005323"/>
    </source>
</evidence>
<geneLocation type="plasmid" evidence="4 5">
    <name>pNL2</name>
</geneLocation>
<dbReference type="HOGENOM" id="CLU_031639_2_2_5"/>
<dbReference type="CDD" id="cd06812">
    <property type="entry name" value="PLPDE_III_DSD_D-TA_like_1"/>
    <property type="match status" value="1"/>
</dbReference>
<reference evidence="4 5" key="1">
    <citation type="submission" date="2007-04" db="EMBL/GenBank/DDBJ databases">
        <title>Complete sequence of plasmid pNL2 of Novosphingobium aromaticivorans DSM 12444.</title>
        <authorList>
            <consortium name="US DOE Joint Genome Institute"/>
            <person name="Copeland A."/>
            <person name="Lucas S."/>
            <person name="Lapidus A."/>
            <person name="Barry K."/>
            <person name="Detter J.C."/>
            <person name="Glavina del Rio T."/>
            <person name="Hammon N."/>
            <person name="Israni S."/>
            <person name="Dalin E."/>
            <person name="Tice H."/>
            <person name="Pitluck S."/>
            <person name="Chertkov O."/>
            <person name="Han C."/>
            <person name="Thomson S."/>
            <person name="Schmutz J."/>
            <person name="Larimer F."/>
            <person name="Land M."/>
            <person name="Kyrpides N."/>
            <person name="Ivanova N."/>
            <person name="Fredrickson J."/>
            <person name="Romine M.F."/>
            <person name="Richardson P."/>
        </authorList>
    </citation>
    <scope>NUCLEOTIDE SEQUENCE [LARGE SCALE GENOMIC DNA]</scope>
    <source>
        <strain evidence="5">ATCC 700278 / DSM 12444 / CCUG 56034 / CIP 105152 / NBRC 16084 / F199</strain>
        <plasmid evidence="4 5">pNL2</plasmid>
    </source>
</reference>
<evidence type="ECO:0000256" key="2">
    <source>
        <dbReference type="ARBA" id="ARBA00023239"/>
    </source>
</evidence>
<dbReference type="PANTHER" id="PTHR28004">
    <property type="entry name" value="ZGC:162816-RELATED"/>
    <property type="match status" value="1"/>
</dbReference>
<evidence type="ECO:0000313" key="5">
    <source>
        <dbReference type="Proteomes" id="UP000009134"/>
    </source>
</evidence>
<comment type="similarity">
    <text evidence="1">Belongs to the DSD1 family.</text>
</comment>
<gene>
    <name evidence="4" type="ordered locus">Saro_3698</name>
</gene>
<dbReference type="InterPro" id="IPR001608">
    <property type="entry name" value="Ala_racemase_N"/>
</dbReference>
<dbReference type="SMART" id="SM01119">
    <property type="entry name" value="D-ser_dehydrat"/>
    <property type="match status" value="1"/>
</dbReference>
<proteinExistence type="inferred from homology"/>
<dbReference type="GO" id="GO:0036088">
    <property type="term" value="P:D-serine catabolic process"/>
    <property type="evidence" value="ECO:0007669"/>
    <property type="project" value="TreeGrafter"/>
</dbReference>
<organism evidence="4 5">
    <name type="scientific">Novosphingobium aromaticivorans (strain ATCC 700278 / DSM 12444 / CCUG 56034 / CIP 105152 / NBRC 16084 / F199)</name>
    <dbReference type="NCBI Taxonomy" id="279238"/>
    <lineage>
        <taxon>Bacteria</taxon>
        <taxon>Pseudomonadati</taxon>
        <taxon>Pseudomonadota</taxon>
        <taxon>Alphaproteobacteria</taxon>
        <taxon>Sphingomonadales</taxon>
        <taxon>Sphingomonadaceae</taxon>
        <taxon>Novosphingobium</taxon>
    </lineage>
</organism>
<accession>A4XF46</accession>
<sequence length="393" mass="41653">MSATDTLDKTGTQTSAVRLGDLETPCLVLDADRMDRNIARLRDRIAGLGVTLRPHLKTAKSVEVARRVMATSEGPATVSTLKEAEFFADAGVRDIIYAVGIAPWKLAKVIELRKRGVDLAVVLDTVELAQAVAAASRESGMAIPALIEIDCDGHRSGVLPRDSERLLAIGKALVEGGELRGVLTHAGGSYAARGEEALRNAAEEERASVVNAAAILRDAGLPCPVVSVGSTPTAHHATDLTGVTEVRAGVFVFFDLVMTGIGICTVDDIAISVLATVIGHQREKGWILVDAGWMAMSQDRGTAKQVVNQGYGVVCKCDGTPYADLILADANQEHGIIMVRPGSDGTLPDLAIGDRVRILPNHACATGAQHRRYNVVHGTSDVVTGEWQRFGGW</sequence>
<dbReference type="InterPro" id="IPR026956">
    <property type="entry name" value="D-ser_dehydrat-like_dom"/>
</dbReference>
<dbReference type="SUPFAM" id="SSF51419">
    <property type="entry name" value="PLP-binding barrel"/>
    <property type="match status" value="1"/>
</dbReference>
<dbReference type="Gene3D" id="3.20.20.10">
    <property type="entry name" value="Alanine racemase"/>
    <property type="match status" value="1"/>
</dbReference>
<dbReference type="PANTHER" id="PTHR28004:SF2">
    <property type="entry name" value="D-SERINE DEHYDRATASE"/>
    <property type="match status" value="1"/>
</dbReference>
<dbReference type="Pfam" id="PF14031">
    <property type="entry name" value="D-ser_dehydrat"/>
    <property type="match status" value="1"/>
</dbReference>
<keyword evidence="5" id="KW-1185">Reference proteome</keyword>
<protein>
    <submittedName>
        <fullName evidence="4">Alanine racemase domain protein</fullName>
    </submittedName>
</protein>
<keyword evidence="4" id="KW-0614">Plasmid</keyword>
<dbReference type="GO" id="GO:0008721">
    <property type="term" value="F:D-serine ammonia-lyase activity"/>
    <property type="evidence" value="ECO:0007669"/>
    <property type="project" value="TreeGrafter"/>
</dbReference>
<dbReference type="EMBL" id="CP000677">
    <property type="protein sequence ID" value="ABP64557.1"/>
    <property type="molecule type" value="Genomic_DNA"/>
</dbReference>
<dbReference type="AlphaFoldDB" id="A4XF46"/>
<dbReference type="KEGG" id="nar:Saro_3698"/>
<name>A4XF46_NOVAD</name>
<evidence type="ECO:0000259" key="3">
    <source>
        <dbReference type="SMART" id="SM01119"/>
    </source>
</evidence>
<feature type="domain" description="D-serine dehydratase-like" evidence="3">
    <location>
        <begin position="270"/>
        <end position="377"/>
    </location>
</feature>
<dbReference type="InterPro" id="IPR029066">
    <property type="entry name" value="PLP-binding_barrel"/>
</dbReference>
<evidence type="ECO:0000313" key="4">
    <source>
        <dbReference type="EMBL" id="ABP64557.1"/>
    </source>
</evidence>
<dbReference type="Gene3D" id="2.40.37.20">
    <property type="entry name" value="D-serine dehydratase-like domain"/>
    <property type="match status" value="1"/>
</dbReference>
<dbReference type="InterPro" id="IPR042208">
    <property type="entry name" value="D-ser_dehydrat-like_sf"/>
</dbReference>
<dbReference type="eggNOG" id="COG3616">
    <property type="taxonomic scope" value="Bacteria"/>
</dbReference>
<dbReference type="Proteomes" id="UP000009134">
    <property type="component" value="Plasmid pNL2"/>
</dbReference>
<dbReference type="Pfam" id="PF01168">
    <property type="entry name" value="Ala_racemase_N"/>
    <property type="match status" value="1"/>
</dbReference>
<dbReference type="InterPro" id="IPR051466">
    <property type="entry name" value="D-amino_acid_metab_enzyme"/>
</dbReference>
<keyword evidence="2" id="KW-0456">Lyase</keyword>